<organism evidence="3 4">
    <name type="scientific">Puccinia graminis f. sp. tritici</name>
    <dbReference type="NCBI Taxonomy" id="56615"/>
    <lineage>
        <taxon>Eukaryota</taxon>
        <taxon>Fungi</taxon>
        <taxon>Dikarya</taxon>
        <taxon>Basidiomycota</taxon>
        <taxon>Pucciniomycotina</taxon>
        <taxon>Pucciniomycetes</taxon>
        <taxon>Pucciniales</taxon>
        <taxon>Pucciniaceae</taxon>
        <taxon>Puccinia</taxon>
    </lineage>
</organism>
<dbReference type="EMBL" id="VDEP01000304">
    <property type="protein sequence ID" value="KAA1109726.1"/>
    <property type="molecule type" value="Genomic_DNA"/>
</dbReference>
<dbReference type="PANTHER" id="PTHR48159:SF1">
    <property type="entry name" value="MEMBRANE-ASSOCIATED GIANT PROTEIN ANTIGEN, PUTATIVE-RELATED"/>
    <property type="match status" value="1"/>
</dbReference>
<feature type="domain" description="SWIM-type" evidence="2">
    <location>
        <begin position="188"/>
        <end position="230"/>
    </location>
</feature>
<dbReference type="PANTHER" id="PTHR48159">
    <property type="entry name" value="MULE DOMAIN-CONTAINING PROTEIN"/>
    <property type="match status" value="1"/>
</dbReference>
<keyword evidence="1" id="KW-0479">Metal-binding</keyword>
<keyword evidence="1" id="KW-0862">Zinc</keyword>
<evidence type="ECO:0000256" key="1">
    <source>
        <dbReference type="PROSITE-ProRule" id="PRU00325"/>
    </source>
</evidence>
<evidence type="ECO:0000313" key="4">
    <source>
        <dbReference type="Proteomes" id="UP000325313"/>
    </source>
</evidence>
<proteinExistence type="predicted"/>
<sequence>MSDCSLAITNAIADTYQLAGQYAPQHYWCLFHVLKAYGDAAARYLHDRADKAIKDFWELVYKELADPEASYRSFQAKWEQVNPKFAQYVHKQWYKHYAKWATCFRTAAHQGIHTNNYVEGWHWVLKTKERVRVDELVQIFKNDVIPNYQMTATQVHRGIKKQTANKFQLRAKGLGESFTKEFLRVLGVTIVMCQNYFNGRKNQLTCCTCDHFSRHASGCKHMYFLAKELGWLVVETVAVGLLVDAVPQMGPETILIGEVELQDSQSDHGDQPDENLPLIDRNEDESSLNLMLESSVRAVQRATQVLKFAANRRVMQMHFSVLAANGLKERCEVVRLFVEERCKGVSVTYPSTIAEVSETVSMTGAEVEALVGSIVDEIWDCIKRTCDLVTKRKNKEEVRRKCSPESMGAFKEACWGIHETIKEGCRQPDGKQAQ</sequence>
<dbReference type="InterPro" id="IPR007527">
    <property type="entry name" value="Znf_SWIM"/>
</dbReference>
<dbReference type="GO" id="GO:0008270">
    <property type="term" value="F:zinc ion binding"/>
    <property type="evidence" value="ECO:0007669"/>
    <property type="project" value="UniProtKB-KW"/>
</dbReference>
<comment type="caution">
    <text evidence="3">The sequence shown here is derived from an EMBL/GenBank/DDBJ whole genome shotgun (WGS) entry which is preliminary data.</text>
</comment>
<name>A0A5B0Q8X9_PUCGR</name>
<evidence type="ECO:0000313" key="3">
    <source>
        <dbReference type="EMBL" id="KAA1109726.1"/>
    </source>
</evidence>
<dbReference type="PROSITE" id="PS50966">
    <property type="entry name" value="ZF_SWIM"/>
    <property type="match status" value="1"/>
</dbReference>
<accession>A0A5B0Q8X9</accession>
<dbReference type="Proteomes" id="UP000325313">
    <property type="component" value="Unassembled WGS sequence"/>
</dbReference>
<gene>
    <name evidence="3" type="ORF">PGTUg99_032996</name>
</gene>
<keyword evidence="1" id="KW-0863">Zinc-finger</keyword>
<dbReference type="AlphaFoldDB" id="A0A5B0Q8X9"/>
<reference evidence="3 4" key="1">
    <citation type="submission" date="2019-05" db="EMBL/GenBank/DDBJ databases">
        <title>Emergence of the Ug99 lineage of the wheat stem rust pathogen through somatic hybridization.</title>
        <authorList>
            <person name="Li F."/>
            <person name="Upadhyaya N.M."/>
            <person name="Sperschneider J."/>
            <person name="Matny O."/>
            <person name="Nguyen-Phuc H."/>
            <person name="Mago R."/>
            <person name="Raley C."/>
            <person name="Miller M.E."/>
            <person name="Silverstein K.A.T."/>
            <person name="Henningsen E."/>
            <person name="Hirsch C.D."/>
            <person name="Visser B."/>
            <person name="Pretorius Z.A."/>
            <person name="Steffenson B.J."/>
            <person name="Schwessinger B."/>
            <person name="Dodds P.N."/>
            <person name="Figueroa M."/>
        </authorList>
    </citation>
    <scope>NUCLEOTIDE SEQUENCE [LARGE SCALE GENOMIC DNA]</scope>
    <source>
        <strain evidence="3 4">Ug99</strain>
    </source>
</reference>
<protein>
    <recommendedName>
        <fullName evidence="2">SWIM-type domain-containing protein</fullName>
    </recommendedName>
</protein>
<evidence type="ECO:0000259" key="2">
    <source>
        <dbReference type="PROSITE" id="PS50966"/>
    </source>
</evidence>